<dbReference type="GO" id="GO:0070762">
    <property type="term" value="C:nuclear pore transmembrane ring"/>
    <property type="evidence" value="ECO:0007669"/>
    <property type="project" value="TreeGrafter"/>
</dbReference>
<dbReference type="AlphaFoldDB" id="A0A1S4F8W2"/>
<proteinExistence type="inferred from homology"/>
<evidence type="ECO:0000256" key="12">
    <source>
        <dbReference type="ARBA" id="ARBA00023242"/>
    </source>
</evidence>
<keyword evidence="4" id="KW-0813">Transport</keyword>
<evidence type="ECO:0000313" key="15">
    <source>
        <dbReference type="Proteomes" id="UP000682892"/>
    </source>
</evidence>
<evidence type="ECO:0000313" key="14">
    <source>
        <dbReference type="EMBL" id="EAT43690.1"/>
    </source>
</evidence>
<keyword evidence="5 13" id="KW-0812">Transmembrane</keyword>
<gene>
    <name evidence="14" type="ORF">AaeL_AAEL004877</name>
</gene>
<evidence type="ECO:0000256" key="10">
    <source>
        <dbReference type="ARBA" id="ARBA00023132"/>
    </source>
</evidence>
<dbReference type="InterPro" id="IPR019049">
    <property type="entry name" value="Nucleoporin_prot_Ndc1/Nup"/>
</dbReference>
<feature type="transmembrane region" description="Helical" evidence="13">
    <location>
        <begin position="209"/>
        <end position="228"/>
    </location>
</feature>
<dbReference type="GO" id="GO:0030674">
    <property type="term" value="F:protein-macromolecule adaptor activity"/>
    <property type="evidence" value="ECO:0007669"/>
    <property type="project" value="TreeGrafter"/>
</dbReference>
<feature type="transmembrane region" description="Helical" evidence="13">
    <location>
        <begin position="69"/>
        <end position="91"/>
    </location>
</feature>
<evidence type="ECO:0000256" key="1">
    <source>
        <dbReference type="ARBA" id="ARBA00004232"/>
    </source>
</evidence>
<dbReference type="GO" id="GO:0031965">
    <property type="term" value="C:nuclear membrane"/>
    <property type="evidence" value="ECO:0007669"/>
    <property type="project" value="UniProtKB-SubCell"/>
</dbReference>
<dbReference type="PANTHER" id="PTHR13269">
    <property type="entry name" value="NUCLEOPORIN NDC1"/>
    <property type="match status" value="1"/>
</dbReference>
<dbReference type="GO" id="GO:0015031">
    <property type="term" value="P:protein transport"/>
    <property type="evidence" value="ECO:0007669"/>
    <property type="project" value="UniProtKB-KW"/>
</dbReference>
<keyword evidence="6" id="KW-0509">mRNA transport</keyword>
<reference evidence="14" key="2">
    <citation type="journal article" date="2007" name="Science">
        <title>Genome sequence of Aedes aegypti, a major arbovirus vector.</title>
        <authorList>
            <person name="Nene V."/>
            <person name="Wortman J.R."/>
            <person name="Lawson D."/>
            <person name="Haas B."/>
            <person name="Kodira C."/>
            <person name="Tu Z.J."/>
            <person name="Loftus B."/>
            <person name="Xi Z."/>
            <person name="Megy K."/>
            <person name="Grabherr M."/>
            <person name="Ren Q."/>
            <person name="Zdobnov E.M."/>
            <person name="Lobo N.F."/>
            <person name="Campbell K.S."/>
            <person name="Brown S.E."/>
            <person name="Bonaldo M.F."/>
            <person name="Zhu J."/>
            <person name="Sinkins S.P."/>
            <person name="Hogenkamp D.G."/>
            <person name="Amedeo P."/>
            <person name="Arensburger P."/>
            <person name="Atkinson P.W."/>
            <person name="Bidwell S."/>
            <person name="Biedler J."/>
            <person name="Birney E."/>
            <person name="Bruggner R.V."/>
            <person name="Costas J."/>
            <person name="Coy M.R."/>
            <person name="Crabtree J."/>
            <person name="Crawford M."/>
            <person name="Debruyn B."/>
            <person name="Decaprio D."/>
            <person name="Eiglmeier K."/>
            <person name="Eisenstadt E."/>
            <person name="El-Dorry H."/>
            <person name="Gelbart W.M."/>
            <person name="Gomes S.L."/>
            <person name="Hammond M."/>
            <person name="Hannick L.I."/>
            <person name="Hogan J.R."/>
            <person name="Holmes M.H."/>
            <person name="Jaffe D."/>
            <person name="Johnston J.S."/>
            <person name="Kennedy R.C."/>
            <person name="Koo H."/>
            <person name="Kravitz S."/>
            <person name="Kriventseva E.V."/>
            <person name="Kulp D."/>
            <person name="Labutti K."/>
            <person name="Lee E."/>
            <person name="Li S."/>
            <person name="Lovin D.D."/>
            <person name="Mao C."/>
            <person name="Mauceli E."/>
            <person name="Menck C.F."/>
            <person name="Miller J.R."/>
            <person name="Montgomery P."/>
            <person name="Mori A."/>
            <person name="Nascimento A.L."/>
            <person name="Naveira H.F."/>
            <person name="Nusbaum C."/>
            <person name="O'leary S."/>
            <person name="Orvis J."/>
            <person name="Pertea M."/>
            <person name="Quesneville H."/>
            <person name="Reidenbach K.R."/>
            <person name="Rogers Y.H."/>
            <person name="Roth C.W."/>
            <person name="Schneider J.R."/>
            <person name="Schatz M."/>
            <person name="Shumway M."/>
            <person name="Stanke M."/>
            <person name="Stinson E.O."/>
            <person name="Tubio J.M."/>
            <person name="Vanzee J.P."/>
            <person name="Verjovski-Almeida S."/>
            <person name="Werner D."/>
            <person name="White O."/>
            <person name="Wyder S."/>
            <person name="Zeng Q."/>
            <person name="Zhao Q."/>
            <person name="Zhao Y."/>
            <person name="Hill C.A."/>
            <person name="Raikhel A.S."/>
            <person name="Soares M.B."/>
            <person name="Knudson D.L."/>
            <person name="Lee N.H."/>
            <person name="Galagan J."/>
            <person name="Salzberg S.L."/>
            <person name="Paulsen I.T."/>
            <person name="Dimopoulos G."/>
            <person name="Collins F.H."/>
            <person name="Birren B."/>
            <person name="Fraser-Liggett C.M."/>
            <person name="Severson D.W."/>
        </authorList>
    </citation>
    <scope>NUCLEOTIDE SEQUENCE [LARGE SCALE GENOMIC DNA]</scope>
    <source>
        <strain evidence="14">Liverpool</strain>
    </source>
</reference>
<comment type="subcellular location">
    <subcellularLocation>
        <location evidence="1">Nucleus membrane</location>
        <topology evidence="1">Multi-pass membrane protein</topology>
    </subcellularLocation>
    <subcellularLocation>
        <location evidence="2">Nucleus</location>
        <location evidence="2">Nuclear pore complex</location>
    </subcellularLocation>
</comment>
<sequence length="577" mass="65520">MATALEPVPSKELQGRKICVERFIYAIVYSVAVQFVLLTVFLLLVNFSLLHPVAWIMGSFRLVISLSTWMWILPLVSAVIVHGIFLAKSYLAGIRYCPTRFQQIYRSSITQSILLVVNCVVGFLTAWLYTRFLRDDYRVMFLPKADGGSILNEKYLFLLLGGTFAGVYYFIRNQSEKLILSFPVIQQPRYLQIRAHLYSVIYRSLFKSFVPTLTYVSFYYTFNCFYFRYKLANMFQSVSLADESSLGALYSVLMDVRLILYCWILSSQILSNMNLMQVLFHIFLTEYRKFPVEKSTLANDSQVTLVEALACEKIPIIQQLAALDLFTIAESCDPSRRARLYALSVPGGHPYNWRLVSGECIRLIKDYTGQLAKSIEGATLKPVPDVAKLRPTASMDAEKLLMKQYNESFGIRSLSTSALPAESNPKQPDVICKAVDRRLDALRESIRNIPGIYYLFGEPKTAKTCHLLATQSQQIVWIAQALASLAAHSIREDQFGVVQNDLPLVIRTLLQLKQVVDKVGSIQLDVKKIDRNYVALKAATKRSLYRIAAAFADYLNDIVLEPNDVKALQGFVNYREA</sequence>
<dbReference type="GO" id="GO:0051028">
    <property type="term" value="P:mRNA transport"/>
    <property type="evidence" value="ECO:0007669"/>
    <property type="project" value="UniProtKB-KW"/>
</dbReference>
<dbReference type="EMBL" id="CH477318">
    <property type="protein sequence ID" value="EAT43690.1"/>
    <property type="molecule type" value="Genomic_DNA"/>
</dbReference>
<dbReference type="GO" id="GO:0006999">
    <property type="term" value="P:nuclear pore organization"/>
    <property type="evidence" value="ECO:0007669"/>
    <property type="project" value="TreeGrafter"/>
</dbReference>
<keyword evidence="12" id="KW-0539">Nucleus</keyword>
<evidence type="ECO:0000256" key="11">
    <source>
        <dbReference type="ARBA" id="ARBA00023136"/>
    </source>
</evidence>
<keyword evidence="7" id="KW-0653">Protein transport</keyword>
<reference evidence="14" key="1">
    <citation type="submission" date="2005-10" db="EMBL/GenBank/DDBJ databases">
        <authorList>
            <person name="Loftus B.J."/>
            <person name="Nene V.M."/>
            <person name="Hannick L.I."/>
            <person name="Bidwell S."/>
            <person name="Haas B."/>
            <person name="Amedeo P."/>
            <person name="Orvis J."/>
            <person name="Wortman J.R."/>
            <person name="White O.R."/>
            <person name="Salzberg S."/>
            <person name="Shumway M."/>
            <person name="Koo H."/>
            <person name="Zhao Y."/>
            <person name="Holmes M."/>
            <person name="Miller J."/>
            <person name="Schatz M."/>
            <person name="Pop M."/>
            <person name="Pai G."/>
            <person name="Utterback T."/>
            <person name="Rogers Y.-H."/>
            <person name="Kravitz S."/>
            <person name="Fraser C.M."/>
        </authorList>
    </citation>
    <scope>NUCLEOTIDE SEQUENCE</scope>
    <source>
        <strain evidence="14">Liverpool</strain>
    </source>
</reference>
<keyword evidence="11 13" id="KW-0472">Membrane</keyword>
<dbReference type="Proteomes" id="UP000682892">
    <property type="component" value="Chromosome 1"/>
</dbReference>
<dbReference type="OMA" id="ILCQQHL"/>
<organism evidence="14 15">
    <name type="scientific">Aedes aegypti</name>
    <name type="common">Yellowfever mosquito</name>
    <name type="synonym">Culex aegypti</name>
    <dbReference type="NCBI Taxonomy" id="7159"/>
    <lineage>
        <taxon>Eukaryota</taxon>
        <taxon>Metazoa</taxon>
        <taxon>Ecdysozoa</taxon>
        <taxon>Arthropoda</taxon>
        <taxon>Hexapoda</taxon>
        <taxon>Insecta</taxon>
        <taxon>Pterygota</taxon>
        <taxon>Neoptera</taxon>
        <taxon>Endopterygota</taxon>
        <taxon>Diptera</taxon>
        <taxon>Nematocera</taxon>
        <taxon>Culicoidea</taxon>
        <taxon>Culicidae</taxon>
        <taxon>Culicinae</taxon>
        <taxon>Aedini</taxon>
        <taxon>Aedes</taxon>
        <taxon>Stegomyia</taxon>
    </lineage>
</organism>
<evidence type="ECO:0000256" key="9">
    <source>
        <dbReference type="ARBA" id="ARBA00023010"/>
    </source>
</evidence>
<feature type="transmembrane region" description="Helical" evidence="13">
    <location>
        <begin position="155"/>
        <end position="171"/>
    </location>
</feature>
<feature type="transmembrane region" description="Helical" evidence="13">
    <location>
        <begin position="23"/>
        <end position="49"/>
    </location>
</feature>
<accession>A0A1S4F8W2</accession>
<protein>
    <submittedName>
        <fullName evidence="14">AAEL004877-PA</fullName>
    </submittedName>
</protein>
<name>A0A1S4F8W2_AEDAE</name>
<evidence type="ECO:0000256" key="13">
    <source>
        <dbReference type="SAM" id="Phobius"/>
    </source>
</evidence>
<dbReference type="OrthoDB" id="67850at2759"/>
<keyword evidence="8 13" id="KW-1133">Transmembrane helix</keyword>
<evidence type="ECO:0000256" key="7">
    <source>
        <dbReference type="ARBA" id="ARBA00022927"/>
    </source>
</evidence>
<dbReference type="KEGG" id="aag:5565615"/>
<keyword evidence="10" id="KW-0906">Nuclear pore complex</keyword>
<keyword evidence="9" id="KW-0811">Translocation</keyword>
<dbReference type="Pfam" id="PF09531">
    <property type="entry name" value="Ndc1_Nup"/>
    <property type="match status" value="1"/>
</dbReference>
<evidence type="ECO:0000256" key="3">
    <source>
        <dbReference type="ARBA" id="ARBA00005760"/>
    </source>
</evidence>
<dbReference type="HOGENOM" id="CLU_027343_0_0_1"/>
<evidence type="ECO:0000256" key="6">
    <source>
        <dbReference type="ARBA" id="ARBA00022816"/>
    </source>
</evidence>
<reference evidence="14" key="3">
    <citation type="submission" date="2012-09" db="EMBL/GenBank/DDBJ databases">
        <authorList>
            <consortium name="VectorBase"/>
        </authorList>
    </citation>
    <scope>NUCLEOTIDE SEQUENCE</scope>
    <source>
        <strain evidence="14">Liverpool</strain>
    </source>
</reference>
<comment type="similarity">
    <text evidence="3">Belongs to the NDC1 family.</text>
</comment>
<dbReference type="PANTHER" id="PTHR13269:SF6">
    <property type="entry name" value="NUCLEOPORIN NDC1"/>
    <property type="match status" value="1"/>
</dbReference>
<evidence type="ECO:0000256" key="8">
    <source>
        <dbReference type="ARBA" id="ARBA00022989"/>
    </source>
</evidence>
<evidence type="ECO:0000256" key="4">
    <source>
        <dbReference type="ARBA" id="ARBA00022448"/>
    </source>
</evidence>
<feature type="transmembrane region" description="Helical" evidence="13">
    <location>
        <begin position="112"/>
        <end position="130"/>
    </location>
</feature>
<evidence type="ECO:0000256" key="2">
    <source>
        <dbReference type="ARBA" id="ARBA00004567"/>
    </source>
</evidence>
<evidence type="ECO:0000256" key="5">
    <source>
        <dbReference type="ARBA" id="ARBA00022692"/>
    </source>
</evidence>